<reference evidence="1 2" key="1">
    <citation type="journal article" date="2014" name="Agronomy (Basel)">
        <title>A Draft Genome Sequence for Ensete ventricosum, the Drought-Tolerant Tree Against Hunger.</title>
        <authorList>
            <person name="Harrison J."/>
            <person name="Moore K.A."/>
            <person name="Paszkiewicz K."/>
            <person name="Jones T."/>
            <person name="Grant M."/>
            <person name="Ambacheew D."/>
            <person name="Muzemil S."/>
            <person name="Studholme D.J."/>
        </authorList>
    </citation>
    <scope>NUCLEOTIDE SEQUENCE [LARGE SCALE GENOMIC DNA]</scope>
</reference>
<name>A0A427AR04_ENSVE</name>
<accession>A0A427AR04</accession>
<sequence>MYLRVIGLCWAEAQLKYEAQVSYDGAVAPPLRHPSTHGGGRDRLRRREALGFLGARDSCVDDARGSLGPDLEMMRRLSLLC</sequence>
<dbReference type="Proteomes" id="UP000287651">
    <property type="component" value="Unassembled WGS sequence"/>
</dbReference>
<dbReference type="EMBL" id="AMZH03001616">
    <property type="protein sequence ID" value="RRT78672.1"/>
    <property type="molecule type" value="Genomic_DNA"/>
</dbReference>
<proteinExistence type="predicted"/>
<organism evidence="1 2">
    <name type="scientific">Ensete ventricosum</name>
    <name type="common">Abyssinian banana</name>
    <name type="synonym">Musa ensete</name>
    <dbReference type="NCBI Taxonomy" id="4639"/>
    <lineage>
        <taxon>Eukaryota</taxon>
        <taxon>Viridiplantae</taxon>
        <taxon>Streptophyta</taxon>
        <taxon>Embryophyta</taxon>
        <taxon>Tracheophyta</taxon>
        <taxon>Spermatophyta</taxon>
        <taxon>Magnoliopsida</taxon>
        <taxon>Liliopsida</taxon>
        <taxon>Zingiberales</taxon>
        <taxon>Musaceae</taxon>
        <taxon>Ensete</taxon>
    </lineage>
</organism>
<comment type="caution">
    <text evidence="1">The sequence shown here is derived from an EMBL/GenBank/DDBJ whole genome shotgun (WGS) entry which is preliminary data.</text>
</comment>
<evidence type="ECO:0000313" key="1">
    <source>
        <dbReference type="EMBL" id="RRT78672.1"/>
    </source>
</evidence>
<dbReference type="AlphaFoldDB" id="A0A427AR04"/>
<evidence type="ECO:0000313" key="2">
    <source>
        <dbReference type="Proteomes" id="UP000287651"/>
    </source>
</evidence>
<gene>
    <name evidence="1" type="ORF">B296_00014025</name>
</gene>
<protein>
    <submittedName>
        <fullName evidence="1">Uncharacterized protein</fullName>
    </submittedName>
</protein>